<organism evidence="5 6">
    <name type="scientific">Oceanobacillus indicireducens</name>
    <dbReference type="NCBI Taxonomy" id="1004261"/>
    <lineage>
        <taxon>Bacteria</taxon>
        <taxon>Bacillati</taxon>
        <taxon>Bacillota</taxon>
        <taxon>Bacilli</taxon>
        <taxon>Bacillales</taxon>
        <taxon>Bacillaceae</taxon>
        <taxon>Oceanobacillus</taxon>
    </lineage>
</organism>
<dbReference type="SUPFAM" id="SSF89028">
    <property type="entry name" value="Cobalamin adenosyltransferase-like"/>
    <property type="match status" value="1"/>
</dbReference>
<dbReference type="Gene3D" id="1.20.1200.10">
    <property type="entry name" value="Cobalamin adenosyltransferase-like"/>
    <property type="match status" value="1"/>
</dbReference>
<dbReference type="GO" id="GO:0009236">
    <property type="term" value="P:cobalamin biosynthetic process"/>
    <property type="evidence" value="ECO:0007669"/>
    <property type="project" value="InterPro"/>
</dbReference>
<keyword evidence="2" id="KW-0547">Nucleotide-binding</keyword>
<evidence type="ECO:0000259" key="4">
    <source>
        <dbReference type="Pfam" id="PF01923"/>
    </source>
</evidence>
<sequence>MAVLTESSLRSQQYRDKLQESVLKLPKGTILTPSAKSFLQEKKVTVEFVELSSEEPNEEETSVNDESSVSDLYNHDSFKYRLMHGGFIDEKPEYMTSLHSDLLVFKDHLRIVLRGKLDSLEAKMIEGQMKLVKYPALIDDLSELIGFVRQILRSEVMEEELGKIHLLNMNEHDIREMSHQPEKYFGEGYFTPDYRMGEGIVVLNSIRTFVRETELSAYQAFKKEDGSTERDDIILALNRLSSVCLIMMFKYKTGDYNKVKEG</sequence>
<reference evidence="5" key="2">
    <citation type="submission" date="2020-09" db="EMBL/GenBank/DDBJ databases">
        <authorList>
            <person name="Sun Q."/>
            <person name="Ohkuma M."/>
        </authorList>
    </citation>
    <scope>NUCLEOTIDE SEQUENCE</scope>
    <source>
        <strain evidence="5">JCM 17251</strain>
    </source>
</reference>
<dbReference type="GO" id="GO:0005524">
    <property type="term" value="F:ATP binding"/>
    <property type="evidence" value="ECO:0007669"/>
    <property type="project" value="UniProtKB-KW"/>
</dbReference>
<dbReference type="InterPro" id="IPR009194">
    <property type="entry name" value="AdoTrfase_EutT"/>
</dbReference>
<keyword evidence="6" id="KW-1185">Reference proteome</keyword>
<dbReference type="InterPro" id="IPR036451">
    <property type="entry name" value="CblAdoTrfase-like_sf"/>
</dbReference>
<name>A0A917XYL4_9BACI</name>
<dbReference type="PIRSF" id="PIRSF012294">
    <property type="entry name" value="ATR_EutT"/>
    <property type="match status" value="1"/>
</dbReference>
<keyword evidence="1" id="KW-0808">Transferase</keyword>
<dbReference type="Proteomes" id="UP000624041">
    <property type="component" value="Unassembled WGS sequence"/>
</dbReference>
<accession>A0A917XYL4</accession>
<dbReference type="GO" id="GO:0006580">
    <property type="term" value="P:ethanolamine metabolic process"/>
    <property type="evidence" value="ECO:0007669"/>
    <property type="project" value="InterPro"/>
</dbReference>
<gene>
    <name evidence="5" type="ORF">GCM10007971_17940</name>
</gene>
<evidence type="ECO:0000313" key="6">
    <source>
        <dbReference type="Proteomes" id="UP000624041"/>
    </source>
</evidence>
<keyword evidence="3" id="KW-0067">ATP-binding</keyword>
<feature type="domain" description="Cobalamin adenosyltransferase-like" evidence="4">
    <location>
        <begin position="94"/>
        <end position="249"/>
    </location>
</feature>
<evidence type="ECO:0000256" key="3">
    <source>
        <dbReference type="ARBA" id="ARBA00022840"/>
    </source>
</evidence>
<evidence type="ECO:0000313" key="5">
    <source>
        <dbReference type="EMBL" id="GGN57180.1"/>
    </source>
</evidence>
<dbReference type="GO" id="GO:0008817">
    <property type="term" value="F:corrinoid adenosyltransferase activity"/>
    <property type="evidence" value="ECO:0007669"/>
    <property type="project" value="InterPro"/>
</dbReference>
<evidence type="ECO:0000256" key="1">
    <source>
        <dbReference type="ARBA" id="ARBA00022679"/>
    </source>
</evidence>
<dbReference type="EMBL" id="BMOS01000010">
    <property type="protein sequence ID" value="GGN57180.1"/>
    <property type="molecule type" value="Genomic_DNA"/>
</dbReference>
<dbReference type="RefSeq" id="WP_188856874.1">
    <property type="nucleotide sequence ID" value="NZ_BMOS01000010.1"/>
</dbReference>
<comment type="caution">
    <text evidence="5">The sequence shown here is derived from an EMBL/GenBank/DDBJ whole genome shotgun (WGS) entry which is preliminary data.</text>
</comment>
<dbReference type="InterPro" id="IPR016030">
    <property type="entry name" value="CblAdoTrfase-like"/>
</dbReference>
<dbReference type="AlphaFoldDB" id="A0A917XYL4"/>
<reference evidence="5" key="1">
    <citation type="journal article" date="2014" name="Int. J. Syst. Evol. Microbiol.">
        <title>Complete genome sequence of Corynebacterium casei LMG S-19264T (=DSM 44701T), isolated from a smear-ripened cheese.</title>
        <authorList>
            <consortium name="US DOE Joint Genome Institute (JGI-PGF)"/>
            <person name="Walter F."/>
            <person name="Albersmeier A."/>
            <person name="Kalinowski J."/>
            <person name="Ruckert C."/>
        </authorList>
    </citation>
    <scope>NUCLEOTIDE SEQUENCE</scope>
    <source>
        <strain evidence="5">JCM 17251</strain>
    </source>
</reference>
<proteinExistence type="predicted"/>
<protein>
    <recommendedName>
        <fullName evidence="4">Cobalamin adenosyltransferase-like domain-containing protein</fullName>
    </recommendedName>
</protein>
<dbReference type="Pfam" id="PF01923">
    <property type="entry name" value="Cob_adeno_trans"/>
    <property type="match status" value="1"/>
</dbReference>
<evidence type="ECO:0000256" key="2">
    <source>
        <dbReference type="ARBA" id="ARBA00022741"/>
    </source>
</evidence>